<sequence>MMADDELGDEVKVFRRDEGTVNDPIISGETSEQQLADDEKETVMEAELDGTGGAGGSERVPTIGGLKTEAFIKAEPSSSFPMMPGMMSPMDFQ</sequence>
<accession>E3N967</accession>
<name>E3N967_CAERE</name>
<evidence type="ECO:0000313" key="2">
    <source>
        <dbReference type="EMBL" id="EFO90137.1"/>
    </source>
</evidence>
<evidence type="ECO:0000256" key="1">
    <source>
        <dbReference type="SAM" id="MobiDB-lite"/>
    </source>
</evidence>
<reference evidence="2" key="1">
    <citation type="submission" date="2007-07" db="EMBL/GenBank/DDBJ databases">
        <title>PCAP assembly of the Caenorhabditis remanei genome.</title>
        <authorList>
            <consortium name="The Caenorhabditis remanei Sequencing Consortium"/>
            <person name="Wilson R.K."/>
        </authorList>
    </citation>
    <scope>NUCLEOTIDE SEQUENCE [LARGE SCALE GENOMIC DNA]</scope>
    <source>
        <strain evidence="2">PB4641</strain>
    </source>
</reference>
<dbReference type="STRING" id="31234.E3N967"/>
<dbReference type="AlphaFoldDB" id="E3N967"/>
<dbReference type="Proteomes" id="UP000008281">
    <property type="component" value="Unassembled WGS sequence"/>
</dbReference>
<feature type="compositionally biased region" description="Basic and acidic residues" evidence="1">
    <location>
        <begin position="9"/>
        <end position="19"/>
    </location>
</feature>
<feature type="region of interest" description="Disordered" evidence="1">
    <location>
        <begin position="1"/>
        <end position="38"/>
    </location>
</feature>
<evidence type="ECO:0000313" key="3">
    <source>
        <dbReference type="Proteomes" id="UP000008281"/>
    </source>
</evidence>
<organism evidence="3">
    <name type="scientific">Caenorhabditis remanei</name>
    <name type="common">Caenorhabditis vulgaris</name>
    <dbReference type="NCBI Taxonomy" id="31234"/>
    <lineage>
        <taxon>Eukaryota</taxon>
        <taxon>Metazoa</taxon>
        <taxon>Ecdysozoa</taxon>
        <taxon>Nematoda</taxon>
        <taxon>Chromadorea</taxon>
        <taxon>Rhabditida</taxon>
        <taxon>Rhabditina</taxon>
        <taxon>Rhabditomorpha</taxon>
        <taxon>Rhabditoidea</taxon>
        <taxon>Rhabditidae</taxon>
        <taxon>Peloderinae</taxon>
        <taxon>Caenorhabditis</taxon>
    </lineage>
</organism>
<dbReference type="HOGENOM" id="CLU_2401719_0_0_1"/>
<dbReference type="eggNOG" id="KOG3248">
    <property type="taxonomic scope" value="Eukaryota"/>
</dbReference>
<keyword evidence="3" id="KW-1185">Reference proteome</keyword>
<proteinExistence type="predicted"/>
<dbReference type="EMBL" id="DS268562">
    <property type="protein sequence ID" value="EFO90137.1"/>
    <property type="molecule type" value="Genomic_DNA"/>
</dbReference>
<dbReference type="OrthoDB" id="2307332at2759"/>
<gene>
    <name evidence="2" type="ORF">CRE_24760</name>
</gene>
<protein>
    <submittedName>
        <fullName evidence="2">Uncharacterized protein</fullName>
    </submittedName>
</protein>